<sequence>MWVSLVFSMRLPGDMLAYARRRLDGPSLAATSYTTAGLRALAEDPETATSPRRLFVNAFPFPCVDAAAATLDGDDQRPLLGEIVSAVDVYHRGAGIVSRNVETSTSSSWFLPSPFCVDAVECKNPVTTACDGGVDKVALKAGGFRPGNGDPGGEDAKELPKAREEIRPFPAQPETAIPIEEEALASTTTIPFLPPRGSRRVGVLHMGKELAGHVQRMWIAPAQAHWACLVPRTSY</sequence>
<dbReference type="EMBL" id="SPHZ02000003">
    <property type="protein sequence ID" value="KAF0923585.1"/>
    <property type="molecule type" value="Genomic_DNA"/>
</dbReference>
<accession>A0A6G1EES8</accession>
<dbReference type="PANTHER" id="PTHR33736">
    <property type="entry name" value="F-BOX PROTEIN-RELATED"/>
    <property type="match status" value="1"/>
</dbReference>
<dbReference type="OrthoDB" id="671172at2759"/>
<dbReference type="PANTHER" id="PTHR33736:SF6">
    <property type="entry name" value="OS02G0535901 PROTEIN"/>
    <property type="match status" value="1"/>
</dbReference>
<keyword evidence="2" id="KW-1185">Reference proteome</keyword>
<dbReference type="Proteomes" id="UP000479710">
    <property type="component" value="Unassembled WGS sequence"/>
</dbReference>
<name>A0A6G1EES8_9ORYZ</name>
<evidence type="ECO:0000313" key="1">
    <source>
        <dbReference type="EMBL" id="KAF0923585.1"/>
    </source>
</evidence>
<reference evidence="1 2" key="1">
    <citation type="submission" date="2019-11" db="EMBL/GenBank/DDBJ databases">
        <title>Whole genome sequence of Oryza granulata.</title>
        <authorList>
            <person name="Li W."/>
        </authorList>
    </citation>
    <scope>NUCLEOTIDE SEQUENCE [LARGE SCALE GENOMIC DNA]</scope>
    <source>
        <strain evidence="2">cv. Menghai</strain>
        <tissue evidence="1">Leaf</tissue>
    </source>
</reference>
<comment type="caution">
    <text evidence="1">The sequence shown here is derived from an EMBL/GenBank/DDBJ whole genome shotgun (WGS) entry which is preliminary data.</text>
</comment>
<organism evidence="1 2">
    <name type="scientific">Oryza meyeriana var. granulata</name>
    <dbReference type="NCBI Taxonomy" id="110450"/>
    <lineage>
        <taxon>Eukaryota</taxon>
        <taxon>Viridiplantae</taxon>
        <taxon>Streptophyta</taxon>
        <taxon>Embryophyta</taxon>
        <taxon>Tracheophyta</taxon>
        <taxon>Spermatophyta</taxon>
        <taxon>Magnoliopsida</taxon>
        <taxon>Liliopsida</taxon>
        <taxon>Poales</taxon>
        <taxon>Poaceae</taxon>
        <taxon>BOP clade</taxon>
        <taxon>Oryzoideae</taxon>
        <taxon>Oryzeae</taxon>
        <taxon>Oryzinae</taxon>
        <taxon>Oryza</taxon>
        <taxon>Oryza meyeriana</taxon>
    </lineage>
</organism>
<dbReference type="AlphaFoldDB" id="A0A6G1EES8"/>
<dbReference type="InterPro" id="IPR045283">
    <property type="entry name" value="AT3G44326-like"/>
</dbReference>
<protein>
    <submittedName>
        <fullName evidence="1">Uncharacterized protein</fullName>
    </submittedName>
</protein>
<evidence type="ECO:0000313" key="2">
    <source>
        <dbReference type="Proteomes" id="UP000479710"/>
    </source>
</evidence>
<proteinExistence type="predicted"/>
<gene>
    <name evidence="1" type="ORF">E2562_006580</name>
</gene>